<dbReference type="PROSITE" id="PS51257">
    <property type="entry name" value="PROKAR_LIPOPROTEIN"/>
    <property type="match status" value="1"/>
</dbReference>
<protein>
    <submittedName>
        <fullName evidence="4">P-type conjugative transfer protein TrbG</fullName>
    </submittedName>
</protein>
<feature type="chain" id="PRO_5041671496" evidence="3">
    <location>
        <begin position="26"/>
        <end position="341"/>
    </location>
</feature>
<evidence type="ECO:0000313" key="5">
    <source>
        <dbReference type="Proteomes" id="UP000310553"/>
    </source>
</evidence>
<dbReference type="InterPro" id="IPR014142">
    <property type="entry name" value="TrbG_Ti"/>
</dbReference>
<dbReference type="EMBL" id="CP039339">
    <property type="protein sequence ID" value="QCX48167.1"/>
    <property type="molecule type" value="Genomic_DNA"/>
</dbReference>
<dbReference type="AlphaFoldDB" id="A0AA92ICU3"/>
<proteinExistence type="inferred from homology"/>
<dbReference type="NCBIfam" id="TIGR02775">
    <property type="entry name" value="TrbG_Ti"/>
    <property type="match status" value="1"/>
</dbReference>
<accession>A0AA92ICU3</accession>
<reference evidence="4 5" key="1">
    <citation type="submission" date="2019-04" db="EMBL/GenBank/DDBJ databases">
        <title>Complete Genome of UW386 and Higher Quality Genome of UW700.</title>
        <authorList>
            <person name="Jacobs J."/>
            <person name="Perez A."/>
            <person name="Steidl O."/>
            <person name="Allen C."/>
        </authorList>
    </citation>
    <scope>NUCLEOTIDE SEQUENCE [LARGE SCALE GENOMIC DNA]</scope>
    <source>
        <strain evidence="4 5">UW386</strain>
    </source>
</reference>
<comment type="similarity">
    <text evidence="1">Belongs to the TrbG/VirB9 family.</text>
</comment>
<dbReference type="Proteomes" id="UP000310553">
    <property type="component" value="Chromosome"/>
</dbReference>
<dbReference type="InterPro" id="IPR038161">
    <property type="entry name" value="VirB9/CagX/TrbG_C_sf"/>
</dbReference>
<evidence type="ECO:0000256" key="2">
    <source>
        <dbReference type="ARBA" id="ARBA00022729"/>
    </source>
</evidence>
<dbReference type="InterPro" id="IPR010258">
    <property type="entry name" value="Conjugal_tfr_TrbG/VirB9/CagX"/>
</dbReference>
<dbReference type="CDD" id="cd06911">
    <property type="entry name" value="VirB9_CagX_TrbG"/>
    <property type="match status" value="1"/>
</dbReference>
<evidence type="ECO:0000313" key="4">
    <source>
        <dbReference type="EMBL" id="QCX48167.1"/>
    </source>
</evidence>
<keyword evidence="2 3" id="KW-0732">Signal</keyword>
<organism evidence="4 5">
    <name type="scientific">Ralstonia solanacearum</name>
    <name type="common">Pseudomonas solanacearum</name>
    <dbReference type="NCBI Taxonomy" id="305"/>
    <lineage>
        <taxon>Bacteria</taxon>
        <taxon>Pseudomonadati</taxon>
        <taxon>Pseudomonadota</taxon>
        <taxon>Betaproteobacteria</taxon>
        <taxon>Burkholderiales</taxon>
        <taxon>Burkholderiaceae</taxon>
        <taxon>Ralstonia</taxon>
        <taxon>Ralstonia solanacearum species complex</taxon>
    </lineage>
</organism>
<dbReference type="Gene3D" id="2.60.40.2500">
    <property type="match status" value="1"/>
</dbReference>
<name>A0AA92ICU3_RALSL</name>
<evidence type="ECO:0000256" key="1">
    <source>
        <dbReference type="ARBA" id="ARBA00006135"/>
    </source>
</evidence>
<evidence type="ECO:0000256" key="3">
    <source>
        <dbReference type="SAM" id="SignalP"/>
    </source>
</evidence>
<sequence length="341" mass="36965">MNKIFRLYAFVLTLAVSVLSMQGCATKGMPPPAISLDEPVQAQPLPEPPKPVEVVEVPKVLPMPAQMKPLPESVETKAAPEPADEKLRVSRANAEARIAPTREGYVNAIQVWPFTDGALYQVYAAPGRVTVISLQPGEDLVTVAAGDTVRWIVGDTSSGTGDALRVSVLVKPIRSGLKTNLVITTSRRTYLIELTSTERAWMASVSWEYPKDRMLALQRQAQTAQATAPVDTGLSLDKIRFRYAISGSTPPWKPLRAFDDGEKVYIQFPPGIAHGELPPLFVIGAQGDGQLVNYRFRSPYYIVDRLFGAAELRLGGGKGSDGGEVVRIERTDGVVGVARGN</sequence>
<dbReference type="InterPro" id="IPR033645">
    <property type="entry name" value="VirB9/CagX/TrbG_C"/>
</dbReference>
<feature type="signal peptide" evidence="3">
    <location>
        <begin position="1"/>
        <end position="25"/>
    </location>
</feature>
<gene>
    <name evidence="4" type="primary">trbG</name>
    <name evidence="4" type="ORF">E7Z57_03075</name>
</gene>
<dbReference type="Pfam" id="PF03524">
    <property type="entry name" value="CagX"/>
    <property type="match status" value="1"/>
</dbReference>